<dbReference type="RefSeq" id="WP_254570616.1">
    <property type="nucleotide sequence ID" value="NZ_CP098502.1"/>
</dbReference>
<dbReference type="PROSITE" id="PS51898">
    <property type="entry name" value="TYR_RECOMBINASE"/>
    <property type="match status" value="1"/>
</dbReference>
<evidence type="ECO:0000259" key="6">
    <source>
        <dbReference type="PROSITE" id="PS51900"/>
    </source>
</evidence>
<dbReference type="PANTHER" id="PTHR30349:SF41">
    <property type="entry name" value="INTEGRASE_RECOMBINASE PROTEIN MJ0367-RELATED"/>
    <property type="match status" value="1"/>
</dbReference>
<dbReference type="CDD" id="cd00397">
    <property type="entry name" value="DNA_BRE_C"/>
    <property type="match status" value="1"/>
</dbReference>
<dbReference type="Proteomes" id="UP001056035">
    <property type="component" value="Chromosome"/>
</dbReference>
<dbReference type="InterPro" id="IPR002104">
    <property type="entry name" value="Integrase_catalytic"/>
</dbReference>
<evidence type="ECO:0000256" key="4">
    <source>
        <dbReference type="PROSITE-ProRule" id="PRU01248"/>
    </source>
</evidence>
<evidence type="ECO:0000259" key="5">
    <source>
        <dbReference type="PROSITE" id="PS51898"/>
    </source>
</evidence>
<accession>A0ABY5DQE8</accession>
<feature type="domain" description="Tyr recombinase" evidence="5">
    <location>
        <begin position="189"/>
        <end position="427"/>
    </location>
</feature>
<dbReference type="PANTHER" id="PTHR30349">
    <property type="entry name" value="PHAGE INTEGRASE-RELATED"/>
    <property type="match status" value="1"/>
</dbReference>
<evidence type="ECO:0000256" key="3">
    <source>
        <dbReference type="ARBA" id="ARBA00023172"/>
    </source>
</evidence>
<dbReference type="Gene3D" id="1.10.150.130">
    <property type="match status" value="1"/>
</dbReference>
<evidence type="ECO:0000256" key="1">
    <source>
        <dbReference type="ARBA" id="ARBA00008857"/>
    </source>
</evidence>
<protein>
    <submittedName>
        <fullName evidence="7">Tyrosine-type recombinase/integrase</fullName>
    </submittedName>
</protein>
<name>A0ABY5DQE8_9ACTN</name>
<keyword evidence="8" id="KW-1185">Reference proteome</keyword>
<dbReference type="Gene3D" id="1.10.443.10">
    <property type="entry name" value="Intergrase catalytic core"/>
    <property type="match status" value="1"/>
</dbReference>
<dbReference type="InterPro" id="IPR011010">
    <property type="entry name" value="DNA_brk_join_enz"/>
</dbReference>
<evidence type="ECO:0000313" key="7">
    <source>
        <dbReference type="EMBL" id="UTI63896.1"/>
    </source>
</evidence>
<keyword evidence="3" id="KW-0233">DNA recombination</keyword>
<reference evidence="7 8" key="1">
    <citation type="submission" date="2022-06" db="EMBL/GenBank/DDBJ databases">
        <title>Paraconexibacter antarcticus.</title>
        <authorList>
            <person name="Kim C.S."/>
        </authorList>
    </citation>
    <scope>NUCLEOTIDE SEQUENCE [LARGE SCALE GENOMIC DNA]</scope>
    <source>
        <strain evidence="7 8">02-257</strain>
    </source>
</reference>
<proteinExistence type="inferred from homology"/>
<dbReference type="PROSITE" id="PS51900">
    <property type="entry name" value="CB"/>
    <property type="match status" value="1"/>
</dbReference>
<dbReference type="EMBL" id="CP098502">
    <property type="protein sequence ID" value="UTI63896.1"/>
    <property type="molecule type" value="Genomic_DNA"/>
</dbReference>
<organism evidence="7 8">
    <name type="scientific">Paraconexibacter antarcticus</name>
    <dbReference type="NCBI Taxonomy" id="2949664"/>
    <lineage>
        <taxon>Bacteria</taxon>
        <taxon>Bacillati</taxon>
        <taxon>Actinomycetota</taxon>
        <taxon>Thermoleophilia</taxon>
        <taxon>Solirubrobacterales</taxon>
        <taxon>Paraconexibacteraceae</taxon>
        <taxon>Paraconexibacter</taxon>
    </lineage>
</organism>
<evidence type="ECO:0000256" key="2">
    <source>
        <dbReference type="ARBA" id="ARBA00023125"/>
    </source>
</evidence>
<sequence length="448" mass="49561">MKPRRGRPRAQPGLARAISPTPVRNAHGRVVEWRAQYRDGDNIKRRAGNYRTKTEAHRATEDRVAELNKGLSPDGGLTLGDWMSIWPARVGRDPRTVKTHQARIEAYVYPHLPGGEDRPLETIKRRHVHDIQTALLAKGLSKTTIDGAIASLSAVLGYALREHRIDVNPALGSRVDPADTRLQPTRKRVERRWIPPSEAGKLLEAVAPRHWALVLTPFLTGVRPEELLALRAADIDSERELILVHQRAAPAGGRSDKPGTLKPGLKERRRLIREEPEIRGRWVLFPKVLHPDRTGHAIPGARGTNVLQLNRSEFLYTTTRTRGSRTETLAAEQKLQGSIWSQRNLYRDVIEPAREAAGMAFTLYDARHTFVSTLMAAGIPVPEVAAYSGHSVGELAAVADGDKRLRNQTTLAVYTHATGQAREDALAAINGYLTELLAAAPSLRTAIA</sequence>
<gene>
    <name evidence="7" type="ORF">NBH00_21445</name>
</gene>
<dbReference type="InterPro" id="IPR044068">
    <property type="entry name" value="CB"/>
</dbReference>
<comment type="similarity">
    <text evidence="1">Belongs to the 'phage' integrase family.</text>
</comment>
<dbReference type="InterPro" id="IPR013762">
    <property type="entry name" value="Integrase-like_cat_sf"/>
</dbReference>
<evidence type="ECO:0000313" key="8">
    <source>
        <dbReference type="Proteomes" id="UP001056035"/>
    </source>
</evidence>
<feature type="domain" description="Core-binding (CB)" evidence="6">
    <location>
        <begin position="77"/>
        <end position="160"/>
    </location>
</feature>
<dbReference type="InterPro" id="IPR010998">
    <property type="entry name" value="Integrase_recombinase_N"/>
</dbReference>
<dbReference type="InterPro" id="IPR050090">
    <property type="entry name" value="Tyrosine_recombinase_XerCD"/>
</dbReference>
<keyword evidence="2 4" id="KW-0238">DNA-binding</keyword>
<dbReference type="SUPFAM" id="SSF56349">
    <property type="entry name" value="DNA breaking-rejoining enzymes"/>
    <property type="match status" value="1"/>
</dbReference>